<dbReference type="InterPro" id="IPR054722">
    <property type="entry name" value="PolX-like_BBD"/>
</dbReference>
<dbReference type="Pfam" id="PF22936">
    <property type="entry name" value="Pol_BBD"/>
    <property type="match status" value="1"/>
</dbReference>
<keyword evidence="1" id="KW-0862">Zinc</keyword>
<evidence type="ECO:0000259" key="3">
    <source>
        <dbReference type="PROSITE" id="PS50158"/>
    </source>
</evidence>
<dbReference type="EMBL" id="GEZM01062476">
    <property type="protein sequence ID" value="JAV69704.1"/>
    <property type="molecule type" value="Transcribed_RNA"/>
</dbReference>
<feature type="region of interest" description="Disordered" evidence="2">
    <location>
        <begin position="1"/>
        <end position="27"/>
    </location>
</feature>
<dbReference type="InterPro" id="IPR025724">
    <property type="entry name" value="GAG-pre-integrase_dom"/>
</dbReference>
<dbReference type="Gene3D" id="4.10.60.10">
    <property type="entry name" value="Zinc finger, CCHC-type"/>
    <property type="match status" value="1"/>
</dbReference>
<dbReference type="AlphaFoldDB" id="A0A1Y1L7Z0"/>
<keyword evidence="1" id="KW-0863">Zinc-finger</keyword>
<feature type="domain" description="CCHC-type" evidence="3">
    <location>
        <begin position="30"/>
        <end position="46"/>
    </location>
</feature>
<name>A0A1Y1L7Z0_PHOPY</name>
<dbReference type="GO" id="GO:0008270">
    <property type="term" value="F:zinc ion binding"/>
    <property type="evidence" value="ECO:0007669"/>
    <property type="project" value="UniProtKB-KW"/>
</dbReference>
<protein>
    <recommendedName>
        <fullName evidence="3">CCHC-type domain-containing protein</fullName>
    </recommendedName>
</protein>
<dbReference type="InterPro" id="IPR036875">
    <property type="entry name" value="Znf_CCHC_sf"/>
</dbReference>
<dbReference type="InterPro" id="IPR001878">
    <property type="entry name" value="Znf_CCHC"/>
</dbReference>
<feature type="compositionally biased region" description="Polar residues" evidence="2">
    <location>
        <begin position="7"/>
        <end position="22"/>
    </location>
</feature>
<reference evidence="4" key="1">
    <citation type="journal article" date="2016" name="Sci. Rep.">
        <title>Molecular characterization of firefly nuptial gifts: a multi-omics approach sheds light on postcopulatory sexual selection.</title>
        <authorList>
            <person name="Al-Wathiqui N."/>
            <person name="Fallon T.R."/>
            <person name="South A."/>
            <person name="Weng J.K."/>
            <person name="Lewis S.M."/>
        </authorList>
    </citation>
    <scope>NUCLEOTIDE SEQUENCE</scope>
</reference>
<accession>A0A1Y1L7Z0</accession>
<evidence type="ECO:0000256" key="1">
    <source>
        <dbReference type="PROSITE-ProRule" id="PRU00047"/>
    </source>
</evidence>
<dbReference type="PROSITE" id="PS50158">
    <property type="entry name" value="ZF_CCHC"/>
    <property type="match status" value="1"/>
</dbReference>
<dbReference type="GO" id="GO:0003676">
    <property type="term" value="F:nucleic acid binding"/>
    <property type="evidence" value="ECO:0007669"/>
    <property type="project" value="InterPro"/>
</dbReference>
<proteinExistence type="predicted"/>
<dbReference type="Pfam" id="PF13976">
    <property type="entry name" value="gag_pre-integrs"/>
    <property type="match status" value="1"/>
</dbReference>
<dbReference type="SUPFAM" id="SSF57756">
    <property type="entry name" value="Retrovirus zinc finger-like domains"/>
    <property type="match status" value="1"/>
</dbReference>
<keyword evidence="1" id="KW-0479">Metal-binding</keyword>
<sequence>MYGYSSKKPTNRYSGNNCNSNRNEQRKGPRCYQCNLYGHLAKNCDKRSNDHSDVNKPKNALFVAFSAQAQSSNDWYLDSGSSSHLSMDQSKLNNLRKSAKLQITTADNNQMVTDTVGSVHLTANVAGSQSDVNVSNVYFVPDLRVNLLSVSQIVSKGNSVLFNASGAKIYNSDNKVIASATHVNNLFKLDILTKCETVMTVRSNKQTLWHKRMAHLNVDSLKRLSKLVRGINISDFSKNGICEICMLGKSH</sequence>
<evidence type="ECO:0000313" key="4">
    <source>
        <dbReference type="EMBL" id="JAV69704.1"/>
    </source>
</evidence>
<evidence type="ECO:0000256" key="2">
    <source>
        <dbReference type="SAM" id="MobiDB-lite"/>
    </source>
</evidence>
<organism evidence="4">
    <name type="scientific">Photinus pyralis</name>
    <name type="common">Common eastern firefly</name>
    <name type="synonym">Lampyris pyralis</name>
    <dbReference type="NCBI Taxonomy" id="7054"/>
    <lineage>
        <taxon>Eukaryota</taxon>
        <taxon>Metazoa</taxon>
        <taxon>Ecdysozoa</taxon>
        <taxon>Arthropoda</taxon>
        <taxon>Hexapoda</taxon>
        <taxon>Insecta</taxon>
        <taxon>Pterygota</taxon>
        <taxon>Neoptera</taxon>
        <taxon>Endopterygota</taxon>
        <taxon>Coleoptera</taxon>
        <taxon>Polyphaga</taxon>
        <taxon>Elateriformia</taxon>
        <taxon>Elateroidea</taxon>
        <taxon>Lampyridae</taxon>
        <taxon>Lampyrinae</taxon>
        <taxon>Photinus</taxon>
    </lineage>
</organism>